<name>A0A7J0G1X7_9ERIC</name>
<keyword evidence="3" id="KW-0934">Plastid</keyword>
<feature type="repeat" description="PPR" evidence="6">
    <location>
        <begin position="471"/>
        <end position="505"/>
    </location>
</feature>
<dbReference type="EMBL" id="BJWL01000017">
    <property type="protein sequence ID" value="GFZ04772.1"/>
    <property type="molecule type" value="Genomic_DNA"/>
</dbReference>
<dbReference type="PANTHER" id="PTHR24015">
    <property type="entry name" value="OS07G0578800 PROTEIN-RELATED"/>
    <property type="match status" value="1"/>
</dbReference>
<dbReference type="FunFam" id="1.25.40.10:FF:000395">
    <property type="entry name" value="Pentatricopeptide repeat-containing protein chloroplastic"/>
    <property type="match status" value="1"/>
</dbReference>
<dbReference type="GO" id="GO:0009507">
    <property type="term" value="C:chloroplast"/>
    <property type="evidence" value="ECO:0007669"/>
    <property type="project" value="UniProtKB-SubCell"/>
</dbReference>
<keyword evidence="5" id="KW-0809">Transit peptide</keyword>
<protein>
    <submittedName>
        <fullName evidence="7">Tetratricopeptide repeat (TPR)-like superfamily protein</fullName>
    </submittedName>
</protein>
<accession>A0A7J0G1X7</accession>
<dbReference type="OrthoDB" id="1846880at2759"/>
<comment type="subcellular location">
    <subcellularLocation>
        <location evidence="1">Plastid</location>
        <location evidence="1">Chloroplast</location>
    </subcellularLocation>
</comment>
<dbReference type="GO" id="GO:0009451">
    <property type="term" value="P:RNA modification"/>
    <property type="evidence" value="ECO:0007669"/>
    <property type="project" value="InterPro"/>
</dbReference>
<dbReference type="Pfam" id="PF01535">
    <property type="entry name" value="PPR"/>
    <property type="match status" value="3"/>
</dbReference>
<dbReference type="InterPro" id="IPR002885">
    <property type="entry name" value="PPR_rpt"/>
</dbReference>
<dbReference type="GO" id="GO:0003723">
    <property type="term" value="F:RNA binding"/>
    <property type="evidence" value="ECO:0007669"/>
    <property type="project" value="InterPro"/>
</dbReference>
<dbReference type="Gene3D" id="1.25.40.10">
    <property type="entry name" value="Tetratricopeptide repeat domain"/>
    <property type="match status" value="4"/>
</dbReference>
<dbReference type="NCBIfam" id="TIGR00756">
    <property type="entry name" value="PPR"/>
    <property type="match status" value="2"/>
</dbReference>
<gene>
    <name evidence="7" type="ORF">Acr_17g0003440</name>
</gene>
<proteinExistence type="predicted"/>
<dbReference type="Proteomes" id="UP000585474">
    <property type="component" value="Unassembled WGS sequence"/>
</dbReference>
<evidence type="ECO:0000256" key="4">
    <source>
        <dbReference type="ARBA" id="ARBA00022737"/>
    </source>
</evidence>
<keyword evidence="2" id="KW-0150">Chloroplast</keyword>
<evidence type="ECO:0000256" key="3">
    <source>
        <dbReference type="ARBA" id="ARBA00022640"/>
    </source>
</evidence>
<evidence type="ECO:0000256" key="2">
    <source>
        <dbReference type="ARBA" id="ARBA00022528"/>
    </source>
</evidence>
<evidence type="ECO:0000256" key="1">
    <source>
        <dbReference type="ARBA" id="ARBA00004229"/>
    </source>
</evidence>
<comment type="caution">
    <text evidence="7">The sequence shown here is derived from an EMBL/GenBank/DDBJ whole genome shotgun (WGS) entry which is preliminary data.</text>
</comment>
<dbReference type="AlphaFoldDB" id="A0A7J0G1X7"/>
<dbReference type="PANTHER" id="PTHR24015:SF548">
    <property type="entry name" value="OS08G0340900 PROTEIN"/>
    <property type="match status" value="1"/>
</dbReference>
<organism evidence="7 8">
    <name type="scientific">Actinidia rufa</name>
    <dbReference type="NCBI Taxonomy" id="165716"/>
    <lineage>
        <taxon>Eukaryota</taxon>
        <taxon>Viridiplantae</taxon>
        <taxon>Streptophyta</taxon>
        <taxon>Embryophyta</taxon>
        <taxon>Tracheophyta</taxon>
        <taxon>Spermatophyta</taxon>
        <taxon>Magnoliopsida</taxon>
        <taxon>eudicotyledons</taxon>
        <taxon>Gunneridae</taxon>
        <taxon>Pentapetalae</taxon>
        <taxon>asterids</taxon>
        <taxon>Ericales</taxon>
        <taxon>Actinidiaceae</taxon>
        <taxon>Actinidia</taxon>
    </lineage>
</organism>
<dbReference type="PROSITE" id="PS51375">
    <property type="entry name" value="PPR"/>
    <property type="match status" value="2"/>
</dbReference>
<dbReference type="InterPro" id="IPR046960">
    <property type="entry name" value="PPR_At4g14850-like_plant"/>
</dbReference>
<evidence type="ECO:0000256" key="6">
    <source>
        <dbReference type="PROSITE-ProRule" id="PRU00708"/>
    </source>
</evidence>
<dbReference type="FunFam" id="1.25.40.10:FF:000073">
    <property type="entry name" value="Pentatricopeptide repeat-containing protein chloroplastic"/>
    <property type="match status" value="1"/>
</dbReference>
<evidence type="ECO:0000256" key="5">
    <source>
        <dbReference type="ARBA" id="ARBA00022946"/>
    </source>
</evidence>
<evidence type="ECO:0000313" key="8">
    <source>
        <dbReference type="Proteomes" id="UP000585474"/>
    </source>
</evidence>
<reference evidence="7 8" key="1">
    <citation type="submission" date="2019-07" db="EMBL/GenBank/DDBJ databases">
        <title>De Novo Assembly of kiwifruit Actinidia rufa.</title>
        <authorList>
            <person name="Sugita-Konishi S."/>
            <person name="Sato K."/>
            <person name="Mori E."/>
            <person name="Abe Y."/>
            <person name="Kisaki G."/>
            <person name="Hamano K."/>
            <person name="Suezawa K."/>
            <person name="Otani M."/>
            <person name="Fukuda T."/>
            <person name="Manabe T."/>
            <person name="Gomi K."/>
            <person name="Tabuchi M."/>
            <person name="Akimitsu K."/>
            <person name="Kataoka I."/>
        </authorList>
    </citation>
    <scope>NUCLEOTIDE SEQUENCE [LARGE SCALE GENOMIC DNA]</scope>
    <source>
        <strain evidence="8">cv. Fuchu</strain>
    </source>
</reference>
<dbReference type="InterPro" id="IPR011990">
    <property type="entry name" value="TPR-like_helical_dom_sf"/>
</dbReference>
<evidence type="ECO:0000313" key="7">
    <source>
        <dbReference type="EMBL" id="GFZ04772.1"/>
    </source>
</evidence>
<sequence length="553" mass="60856">MTVSIQQFLVNSPLTLLGHSNLKKTQKKPPLQVSKFSQTSVKPTSLKEICQQGSLKEAFLSLSSFTGQHPPQFCLDEAYSLVLELCASKKCLSQGQQIHTHIVKSNAVDDLIFLSTKLVFMYGKCGTLLNAEEVFDRMPERTIFSWNAMIGAYVANACGELKDLRYGTEIHGLAIKLGFFSNVFVVNSLMAMYTKCDVLNVAMVLFDKMSDGEDVVTWNSIISAYSANGQCMEALRSFREMLEAGLSPSTYTFVSALQACEDMPLGKVGMEIHAAVLKSNHLLDVYVANALLVMYIRCEAGQKPDQASVVSLLAASARLGNLLYGMEAHAYAVKNGLDSDLQVGNTLVDLYGKCSRMNYMDSVFQRLPNKDFISWTTFIAGLAQNNNHLRALEVFREAQIERIGVDVIMIGSILKACSGLKCISLVKEVHGHILRRGLSDVALDNTFVDAYGACGNVDYASHAFELIDVKNIVSWTSMITCYVHNRFPNEALDLFLSLKETGIELDSIAAISILSASASLSALRKGKEIHGFLVRKGFILEEFDADDCCNYSA</sequence>
<keyword evidence="8" id="KW-1185">Reference proteome</keyword>
<feature type="repeat" description="PPR" evidence="6">
    <location>
        <begin position="214"/>
        <end position="248"/>
    </location>
</feature>
<keyword evidence="4" id="KW-0677">Repeat</keyword>
<dbReference type="Pfam" id="PF13041">
    <property type="entry name" value="PPR_2"/>
    <property type="match status" value="1"/>
</dbReference>